<comment type="caution">
    <text evidence="1">The sequence shown here is derived from an EMBL/GenBank/DDBJ whole genome shotgun (WGS) entry which is preliminary data.</text>
</comment>
<keyword evidence="2" id="KW-1185">Reference proteome</keyword>
<evidence type="ECO:0000313" key="1">
    <source>
        <dbReference type="EMBL" id="KAK9325128.1"/>
    </source>
</evidence>
<dbReference type="Proteomes" id="UP001489719">
    <property type="component" value="Unassembled WGS sequence"/>
</dbReference>
<sequence>MAPETRSHTHHRHGRLRPQSDAKRNSPTPPPSTKKKYVMLPATAKGGESKIGSKRRRVPVDQAEEYMRHLKEDNKENVEQEAEHGANDEEQPEEKKLKTETEDKTETATATTEGQAGTGEPPKTVLEEGLIYFFFRPKVGVEEASSMEDVQRTYIVLRPLPFTASDMRDSVKKTGRDDCRMVIIPKKRLPTGGGGRLIGLVTKVHASVDDITNQLDTETYETKTRGERTLSSARPIAEGVYVLTQEDKMHYLSYILTVPQEETEIQEEFGLSQDGRYIVSARNPKYPPTGPIRVPEGPKYSEDIMEDFQDYRWVPLEPKHMNFQNCEILFIATRHCPEDLQEENSDELLTLERENEERIQKAFHGDAAKAVFADLHLKKSTFVDKDLKGTWA</sequence>
<organism evidence="1 2">
    <name type="scientific">Lipomyces orientalis</name>
    <dbReference type="NCBI Taxonomy" id="1233043"/>
    <lineage>
        <taxon>Eukaryota</taxon>
        <taxon>Fungi</taxon>
        <taxon>Dikarya</taxon>
        <taxon>Ascomycota</taxon>
        <taxon>Saccharomycotina</taxon>
        <taxon>Lipomycetes</taxon>
        <taxon>Lipomycetales</taxon>
        <taxon>Lipomycetaceae</taxon>
        <taxon>Lipomyces</taxon>
    </lineage>
</organism>
<name>A0ACC3TVX2_9ASCO</name>
<protein>
    <submittedName>
        <fullName evidence="1">Uncharacterized protein</fullName>
    </submittedName>
</protein>
<evidence type="ECO:0000313" key="2">
    <source>
        <dbReference type="Proteomes" id="UP001489719"/>
    </source>
</evidence>
<gene>
    <name evidence="1" type="ORF">V1517DRAFT_315478</name>
</gene>
<accession>A0ACC3TVX2</accession>
<dbReference type="EMBL" id="MU970043">
    <property type="protein sequence ID" value="KAK9325128.1"/>
    <property type="molecule type" value="Genomic_DNA"/>
</dbReference>
<proteinExistence type="predicted"/>
<reference evidence="2" key="1">
    <citation type="journal article" date="2024" name="Front. Bioeng. Biotechnol.">
        <title>Genome-scale model development and genomic sequencing of the oleaginous clade Lipomyces.</title>
        <authorList>
            <person name="Czajka J.J."/>
            <person name="Han Y."/>
            <person name="Kim J."/>
            <person name="Mondo S.J."/>
            <person name="Hofstad B.A."/>
            <person name="Robles A."/>
            <person name="Haridas S."/>
            <person name="Riley R."/>
            <person name="LaButti K."/>
            <person name="Pangilinan J."/>
            <person name="Andreopoulos W."/>
            <person name="Lipzen A."/>
            <person name="Yan J."/>
            <person name="Wang M."/>
            <person name="Ng V."/>
            <person name="Grigoriev I.V."/>
            <person name="Spatafora J.W."/>
            <person name="Magnuson J.K."/>
            <person name="Baker S.E."/>
            <person name="Pomraning K.R."/>
        </authorList>
    </citation>
    <scope>NUCLEOTIDE SEQUENCE [LARGE SCALE GENOMIC DNA]</scope>
    <source>
        <strain evidence="2">CBS 10300</strain>
    </source>
</reference>